<feature type="region of interest" description="Disordered" evidence="1">
    <location>
        <begin position="770"/>
        <end position="845"/>
    </location>
</feature>
<feature type="compositionally biased region" description="Basic and acidic residues" evidence="1">
    <location>
        <begin position="338"/>
        <end position="351"/>
    </location>
</feature>
<sequence length="1058" mass="119228">MKADSILDYAIFELSHKHSRCELFVSSNGETEKLASGLIEPFVNHLSVLATQSLFRAEVEKSQNGKSWFTRRTLERFVQFVNGPEVLVRVGTIDLEMSQLEAARTLYSQVRVELEECFADCFAFCLLYRKELSRAIDLRLEAIKKDLTTAIAQASANGFDPQTVSDLQRFADTFGAHPLNEACGKYISLCQRRPDLIKKNLNTNETSISQVQSSKNDEEEKKDESSTVKTTQHTRRLSVQDRINLFESKKTEDSNSAGHKPVVVVAAKSTTELRRLSSDVSSAAAPPVFPQKSVLRRWSVVSDMSFDFASNNNKKSEGSGNEEALSSRPSSGNPDVTVPKESEEESKKGDDHDEDDVSSTKCDDSQNQSDGDDLRQREEERYASKPQPSVMFPRHSRSRSAHIGDGIDFKSDELQSQSRKKDVIFSDKHPALTILTKPASAGSEQRHISSGVEHDLVNKDSAAGKINSNRVRATSVDQMQRPRISRESSQGVNDELKTKANNLEKIFAEHQQRSRREDHHHQSAGDVKDNNNNKNVVMRRNVSDLSYSDDSKGKLYETYMKKRDAKLREEWSSKEAKLKSMQEALERSRTEMKAKFSAVSEKRQDSISNTRQRAEKLRSFNTRSSLKKFQQHPISSFQSEEENVKDKALSGRSSQVRKAPSPNRSSRVSKPSGKVSNANVTTSGRGRRTTAEVNPVAQSSSIPNFSDLKKENTKPSAVRNPPMMMRTQVRGGNKKTTKEDVPSPVKPRRPRSLRKSFSANIEFTELTTLYSDERNEKQNTDVDEVPESLRNEEETDSEAEEEEVKQVVENHVKEEEGETLVAEDVVDEKTTHSDKVENSSEDESQVVDLPVNTTLLPSPFQHHIASLMDSPSESPLSWNSNLQHAFSYPHEHSDADASMDYSPMGSPASWSSRMRKKWGTTTGQSPVIVSNSSPLHSRKDLAKGIKRLLKFGKKTRAADSLMDWVSVTTSEGDDDFAYRSSDELRKTRMASSQSQHSEDEQGIYNLFYIFFSCLKWFHCHRFVCFVCLGSFKAKDGEFKKSFFSLSTFRNKGNDSKPR</sequence>
<dbReference type="AlphaFoldDB" id="A0A3P6EEH6"/>
<feature type="compositionally biased region" description="Polar residues" evidence="1">
    <location>
        <begin position="466"/>
        <end position="478"/>
    </location>
</feature>
<proteinExistence type="predicted"/>
<feature type="compositionally biased region" description="Acidic residues" evidence="1">
    <location>
        <begin position="793"/>
        <end position="803"/>
    </location>
</feature>
<feature type="compositionally biased region" description="Basic and acidic residues" evidence="1">
    <location>
        <begin position="444"/>
        <end position="458"/>
    </location>
</feature>
<dbReference type="PANTHER" id="PTHR31008:SF13">
    <property type="entry name" value="COP1-INTERACTING PROTEIN-LIKE PROTEIN-RELATED"/>
    <property type="match status" value="1"/>
</dbReference>
<feature type="compositionally biased region" description="Basic and acidic residues" evidence="1">
    <location>
        <begin position="372"/>
        <end position="383"/>
    </location>
</feature>
<feature type="compositionally biased region" description="Basic and acidic residues" evidence="1">
    <location>
        <begin position="506"/>
        <end position="531"/>
    </location>
</feature>
<feature type="compositionally biased region" description="Basic and acidic residues" evidence="1">
    <location>
        <begin position="566"/>
        <end position="605"/>
    </location>
</feature>
<name>A0A3P6EEH6_BRAOL</name>
<feature type="compositionally biased region" description="Basic and acidic residues" evidence="1">
    <location>
        <begin position="827"/>
        <end position="838"/>
    </location>
</feature>
<dbReference type="PANTHER" id="PTHR31008">
    <property type="entry name" value="COP1-INTERACTING PROTEIN-RELATED"/>
    <property type="match status" value="1"/>
</dbReference>
<dbReference type="EMBL" id="LR031877">
    <property type="protein sequence ID" value="VDD42737.1"/>
    <property type="molecule type" value="Genomic_DNA"/>
</dbReference>
<feature type="compositionally biased region" description="Basic and acidic residues" evidence="1">
    <location>
        <begin position="771"/>
        <end position="780"/>
    </location>
</feature>
<organism evidence="2">
    <name type="scientific">Brassica oleracea</name>
    <name type="common">Wild cabbage</name>
    <dbReference type="NCBI Taxonomy" id="3712"/>
    <lineage>
        <taxon>Eukaryota</taxon>
        <taxon>Viridiplantae</taxon>
        <taxon>Streptophyta</taxon>
        <taxon>Embryophyta</taxon>
        <taxon>Tracheophyta</taxon>
        <taxon>Spermatophyta</taxon>
        <taxon>Magnoliopsida</taxon>
        <taxon>eudicotyledons</taxon>
        <taxon>Gunneridae</taxon>
        <taxon>Pentapetalae</taxon>
        <taxon>rosids</taxon>
        <taxon>malvids</taxon>
        <taxon>Brassicales</taxon>
        <taxon>Brassicaceae</taxon>
        <taxon>Brassiceae</taxon>
        <taxon>Brassica</taxon>
    </lineage>
</organism>
<feature type="compositionally biased region" description="Basic and acidic residues" evidence="1">
    <location>
        <begin position="804"/>
        <end position="814"/>
    </location>
</feature>
<feature type="compositionally biased region" description="Polar residues" evidence="1">
    <location>
        <begin position="651"/>
        <end position="684"/>
    </location>
</feature>
<feature type="region of interest" description="Disordered" evidence="1">
    <location>
        <begin position="436"/>
        <end position="554"/>
    </location>
</feature>
<reference evidence="2" key="1">
    <citation type="submission" date="2018-11" db="EMBL/GenBank/DDBJ databases">
        <authorList>
            <consortium name="Genoscope - CEA"/>
            <person name="William W."/>
        </authorList>
    </citation>
    <scope>NUCLEOTIDE SEQUENCE</scope>
</reference>
<feature type="compositionally biased region" description="Polar residues" evidence="1">
    <location>
        <begin position="201"/>
        <end position="212"/>
    </location>
</feature>
<evidence type="ECO:0000256" key="1">
    <source>
        <dbReference type="SAM" id="MobiDB-lite"/>
    </source>
</evidence>
<feature type="region of interest" description="Disordered" evidence="1">
    <location>
        <begin position="309"/>
        <end position="420"/>
    </location>
</feature>
<evidence type="ECO:0000313" key="2">
    <source>
        <dbReference type="EMBL" id="VDD42737.1"/>
    </source>
</evidence>
<feature type="compositionally biased region" description="Low complexity" evidence="1">
    <location>
        <begin position="310"/>
        <end position="323"/>
    </location>
</feature>
<feature type="region of interest" description="Disordered" evidence="1">
    <location>
        <begin position="201"/>
        <end position="242"/>
    </location>
</feature>
<feature type="compositionally biased region" description="Basic and acidic residues" evidence="1">
    <location>
        <begin position="405"/>
        <end position="420"/>
    </location>
</feature>
<feature type="region of interest" description="Disordered" evidence="1">
    <location>
        <begin position="566"/>
        <end position="753"/>
    </location>
</feature>
<gene>
    <name evidence="2" type="ORF">BOLC5T30284H</name>
</gene>
<accession>A0A3P6EEH6</accession>
<protein>
    <submittedName>
        <fullName evidence="2">Uncharacterized protein</fullName>
    </submittedName>
</protein>
<feature type="compositionally biased region" description="Basic and acidic residues" evidence="1">
    <location>
        <begin position="215"/>
        <end position="226"/>
    </location>
</feature>